<sequence length="402" mass="46154">MINKNELINKNHYKFPDVDENNMIKYNKTYYSSNNHIYFSRYSNYSIYDKPLNSNKFIKISEIPLNLKIKQPLIDIKHSNFKIPFLSPKEVKEIYKPQLNHFYISLSLHCCLIILFFIASYFMQLQNKKIEFIEVTFGINDNNSQTAQKSNSDEIGETEATKTIRDLPQLTKNITPDTSPSIEDQIKFKDDSEKALFKEQKKLVKSEEKKEKKEITLNNKPLGPIPEKDKQKVKLEDFLNRKEIDTRKSSSMKTDGVRNKDETKPDGKLNTPDVVNKSPFASPSDSPANPFADSPSGVLEGKVSSKSYNTYKAYIGRQLKLNWLTSEGTSFPASLKSKVEFTINQYGYLIGKPKIISSSGNKEFDTLVLNSLESTFPVDERPPKDINPPKKFEAFYTSKTVK</sequence>
<dbReference type="EMBL" id="QOVW01000079">
    <property type="protein sequence ID" value="RDB35634.1"/>
    <property type="molecule type" value="Genomic_DNA"/>
</dbReference>
<keyword evidence="2" id="KW-1133">Transmembrane helix</keyword>
<proteinExistence type="predicted"/>
<dbReference type="SUPFAM" id="SSF74653">
    <property type="entry name" value="TolA/TonB C-terminal domain"/>
    <property type="match status" value="1"/>
</dbReference>
<evidence type="ECO:0000313" key="3">
    <source>
        <dbReference type="EMBL" id="RDB35634.1"/>
    </source>
</evidence>
<feature type="compositionally biased region" description="Basic and acidic residues" evidence="1">
    <location>
        <begin position="226"/>
        <end position="248"/>
    </location>
</feature>
<keyword evidence="4" id="KW-1185">Reference proteome</keyword>
<evidence type="ECO:0000313" key="4">
    <source>
        <dbReference type="Proteomes" id="UP000253934"/>
    </source>
</evidence>
<dbReference type="Proteomes" id="UP000253934">
    <property type="component" value="Unassembled WGS sequence"/>
</dbReference>
<keyword evidence="2" id="KW-0812">Transmembrane</keyword>
<evidence type="ECO:0000256" key="1">
    <source>
        <dbReference type="SAM" id="MobiDB-lite"/>
    </source>
</evidence>
<accession>A0A369KV89</accession>
<protein>
    <recommendedName>
        <fullName evidence="5">TonB C-terminal domain-containing protein</fullName>
    </recommendedName>
</protein>
<dbReference type="RefSeq" id="WP_338636249.1">
    <property type="nucleotide sequence ID" value="NZ_CP146516.1"/>
</dbReference>
<evidence type="ECO:0000256" key="2">
    <source>
        <dbReference type="SAM" id="Phobius"/>
    </source>
</evidence>
<feature type="region of interest" description="Disordered" evidence="1">
    <location>
        <begin position="208"/>
        <end position="299"/>
    </location>
</feature>
<comment type="caution">
    <text evidence="3">The sequence shown here is derived from an EMBL/GenBank/DDBJ whole genome shotgun (WGS) entry which is preliminary data.</text>
</comment>
<evidence type="ECO:0008006" key="5">
    <source>
        <dbReference type="Google" id="ProtNLM"/>
    </source>
</evidence>
<keyword evidence="2" id="KW-0472">Membrane</keyword>
<reference evidence="3" key="1">
    <citation type="submission" date="2018-04" db="EMBL/GenBank/DDBJ databases">
        <title>Draft genome sequence of the Candidatus Spirobacillus cienkowskii, a pathogen of freshwater Daphnia species, reconstructed from hemolymph metagenomic reads.</title>
        <authorList>
            <person name="Bresciani L."/>
            <person name="Lemos L.N."/>
            <person name="Wale N."/>
            <person name="Lin J.Y."/>
            <person name="Fernandes G.R."/>
            <person name="Duffy M.A."/>
            <person name="Rodrigues J.M."/>
        </authorList>
    </citation>
    <scope>NUCLEOTIDE SEQUENCE [LARGE SCALE GENOMIC DNA]</scope>
    <source>
        <strain evidence="3">Binning01</strain>
    </source>
</reference>
<organism evidence="3 4">
    <name type="scientific">Spirobacillus cienkowskii</name>
    <dbReference type="NCBI Taxonomy" id="495820"/>
    <lineage>
        <taxon>Bacteria</taxon>
        <taxon>Pseudomonadati</taxon>
        <taxon>Bdellovibrionota</taxon>
        <taxon>Oligoflexia</taxon>
        <taxon>Silvanigrellales</taxon>
        <taxon>Spirobacillus</taxon>
    </lineage>
</organism>
<dbReference type="Gene3D" id="3.30.1150.10">
    <property type="match status" value="1"/>
</dbReference>
<feature type="compositionally biased region" description="Basic and acidic residues" evidence="1">
    <location>
        <begin position="255"/>
        <end position="267"/>
    </location>
</feature>
<dbReference type="Pfam" id="PF13103">
    <property type="entry name" value="TonB_2"/>
    <property type="match status" value="1"/>
</dbReference>
<feature type="transmembrane region" description="Helical" evidence="2">
    <location>
        <begin position="102"/>
        <end position="123"/>
    </location>
</feature>
<name>A0A369KV89_9BACT</name>
<gene>
    <name evidence="3" type="ORF">DCC88_09095</name>
</gene>
<dbReference type="AlphaFoldDB" id="A0A369KV89"/>